<dbReference type="Gene3D" id="3.40.50.2300">
    <property type="match status" value="2"/>
</dbReference>
<dbReference type="Proteomes" id="UP000886876">
    <property type="component" value="Unassembled WGS sequence"/>
</dbReference>
<dbReference type="InterPro" id="IPR000843">
    <property type="entry name" value="HTH_LacI"/>
</dbReference>
<evidence type="ECO:0000313" key="5">
    <source>
        <dbReference type="EMBL" id="HIS98381.1"/>
    </source>
</evidence>
<comment type="caution">
    <text evidence="5">The sequence shown here is derived from an EMBL/GenBank/DDBJ whole genome shotgun (WGS) entry which is preliminary data.</text>
</comment>
<evidence type="ECO:0000259" key="4">
    <source>
        <dbReference type="PROSITE" id="PS50932"/>
    </source>
</evidence>
<dbReference type="SUPFAM" id="SSF53822">
    <property type="entry name" value="Periplasmic binding protein-like I"/>
    <property type="match status" value="1"/>
</dbReference>
<dbReference type="Pfam" id="PF13377">
    <property type="entry name" value="Peripla_BP_3"/>
    <property type="match status" value="1"/>
</dbReference>
<dbReference type="SUPFAM" id="SSF47413">
    <property type="entry name" value="lambda repressor-like DNA-binding domains"/>
    <property type="match status" value="1"/>
</dbReference>
<evidence type="ECO:0000256" key="3">
    <source>
        <dbReference type="ARBA" id="ARBA00023163"/>
    </source>
</evidence>
<organism evidence="5 6">
    <name type="scientific">Candidatus Scatomorpha pullistercoris</name>
    <dbReference type="NCBI Taxonomy" id="2840929"/>
    <lineage>
        <taxon>Bacteria</taxon>
        <taxon>Bacillati</taxon>
        <taxon>Bacillota</taxon>
        <taxon>Clostridia</taxon>
        <taxon>Eubacteriales</taxon>
        <taxon>Candidatus Scatomorpha</taxon>
    </lineage>
</organism>
<keyword evidence="1" id="KW-0805">Transcription regulation</keyword>
<dbReference type="EMBL" id="DVJS01000261">
    <property type="protein sequence ID" value="HIS98381.1"/>
    <property type="molecule type" value="Genomic_DNA"/>
</dbReference>
<sequence>MATLKDIAAKCGVSIATVSYIMSGRADEKRISLETRSLVMKAAEELGYRYVPKPSRGGPPKIAVFWPQKHLDMLIPSFIRGMNSALCMAANPVDVNLLPFEQDFLARHQALWKKDGYDAAVIVSASMTDLEELSGRQTPNPTVLLNRKLPGYSSVTIDHEEAGKMAAVQATERAGSDIMLVIPNANLYGAITRGRAVSETCMERGVDLSGRVIYCNNDMDDGYAVGQKLLLEKSVPGAIICVYDMTAFGIACAMNDAGVRVGEDIDVISMSTNYDKPISRIFAGLTVIDLRQTEVSNMGMNVAIDMSVHRLTEPREHVLHPQLIHR</sequence>
<keyword evidence="3" id="KW-0804">Transcription</keyword>
<dbReference type="Gene3D" id="1.10.260.40">
    <property type="entry name" value="lambda repressor-like DNA-binding domains"/>
    <property type="match status" value="1"/>
</dbReference>
<dbReference type="AlphaFoldDB" id="A0A9D1K9V2"/>
<dbReference type="Pfam" id="PF00356">
    <property type="entry name" value="LacI"/>
    <property type="match status" value="1"/>
</dbReference>
<dbReference type="SMART" id="SM00354">
    <property type="entry name" value="HTH_LACI"/>
    <property type="match status" value="1"/>
</dbReference>
<name>A0A9D1K9V2_9FIRM</name>
<proteinExistence type="predicted"/>
<dbReference type="PROSITE" id="PS50932">
    <property type="entry name" value="HTH_LACI_2"/>
    <property type="match status" value="1"/>
</dbReference>
<dbReference type="GO" id="GO:0003700">
    <property type="term" value="F:DNA-binding transcription factor activity"/>
    <property type="evidence" value="ECO:0007669"/>
    <property type="project" value="TreeGrafter"/>
</dbReference>
<dbReference type="InterPro" id="IPR046335">
    <property type="entry name" value="LacI/GalR-like_sensor"/>
</dbReference>
<accession>A0A9D1K9V2</accession>
<feature type="domain" description="HTH lacI-type" evidence="4">
    <location>
        <begin position="2"/>
        <end position="49"/>
    </location>
</feature>
<dbReference type="PANTHER" id="PTHR30146:SF109">
    <property type="entry name" value="HTH-TYPE TRANSCRIPTIONAL REGULATOR GALS"/>
    <property type="match status" value="1"/>
</dbReference>
<evidence type="ECO:0000256" key="1">
    <source>
        <dbReference type="ARBA" id="ARBA00023015"/>
    </source>
</evidence>
<protein>
    <submittedName>
        <fullName evidence="5">LacI family DNA-binding transcriptional regulator</fullName>
    </submittedName>
</protein>
<gene>
    <name evidence="5" type="ORF">IAD42_10430</name>
</gene>
<reference evidence="5" key="1">
    <citation type="submission" date="2020-10" db="EMBL/GenBank/DDBJ databases">
        <authorList>
            <person name="Gilroy R."/>
        </authorList>
    </citation>
    <scope>NUCLEOTIDE SEQUENCE</scope>
    <source>
        <strain evidence="5">ChiHecec3B27-6122</strain>
    </source>
</reference>
<dbReference type="InterPro" id="IPR028082">
    <property type="entry name" value="Peripla_BP_I"/>
</dbReference>
<dbReference type="InterPro" id="IPR010982">
    <property type="entry name" value="Lambda_DNA-bd_dom_sf"/>
</dbReference>
<keyword evidence="2 5" id="KW-0238">DNA-binding</keyword>
<evidence type="ECO:0000256" key="2">
    <source>
        <dbReference type="ARBA" id="ARBA00023125"/>
    </source>
</evidence>
<reference evidence="5" key="2">
    <citation type="journal article" date="2021" name="PeerJ">
        <title>Extensive microbial diversity within the chicken gut microbiome revealed by metagenomics and culture.</title>
        <authorList>
            <person name="Gilroy R."/>
            <person name="Ravi A."/>
            <person name="Getino M."/>
            <person name="Pursley I."/>
            <person name="Horton D.L."/>
            <person name="Alikhan N.F."/>
            <person name="Baker D."/>
            <person name="Gharbi K."/>
            <person name="Hall N."/>
            <person name="Watson M."/>
            <person name="Adriaenssens E.M."/>
            <person name="Foster-Nyarko E."/>
            <person name="Jarju S."/>
            <person name="Secka A."/>
            <person name="Antonio M."/>
            <person name="Oren A."/>
            <person name="Chaudhuri R.R."/>
            <person name="La Ragione R."/>
            <person name="Hildebrand F."/>
            <person name="Pallen M.J."/>
        </authorList>
    </citation>
    <scope>NUCLEOTIDE SEQUENCE</scope>
    <source>
        <strain evidence="5">ChiHecec3B27-6122</strain>
    </source>
</reference>
<dbReference type="GO" id="GO:0000976">
    <property type="term" value="F:transcription cis-regulatory region binding"/>
    <property type="evidence" value="ECO:0007669"/>
    <property type="project" value="TreeGrafter"/>
</dbReference>
<dbReference type="PANTHER" id="PTHR30146">
    <property type="entry name" value="LACI-RELATED TRANSCRIPTIONAL REPRESSOR"/>
    <property type="match status" value="1"/>
</dbReference>
<dbReference type="CDD" id="cd01392">
    <property type="entry name" value="HTH_LacI"/>
    <property type="match status" value="1"/>
</dbReference>
<evidence type="ECO:0000313" key="6">
    <source>
        <dbReference type="Proteomes" id="UP000886876"/>
    </source>
</evidence>